<evidence type="ECO:0000313" key="6">
    <source>
        <dbReference type="Proteomes" id="UP000216020"/>
    </source>
</evidence>
<accession>A0A261S2F8</accession>
<evidence type="ECO:0000256" key="3">
    <source>
        <dbReference type="ARBA" id="ARBA00023163"/>
    </source>
</evidence>
<evidence type="ECO:0000256" key="1">
    <source>
        <dbReference type="ARBA" id="ARBA00023015"/>
    </source>
</evidence>
<dbReference type="InterPro" id="IPR011711">
    <property type="entry name" value="GntR_C"/>
</dbReference>
<dbReference type="PANTHER" id="PTHR43537:SF49">
    <property type="entry name" value="TRANSCRIPTIONAL REGULATORY PROTEIN"/>
    <property type="match status" value="1"/>
</dbReference>
<dbReference type="PROSITE" id="PS50949">
    <property type="entry name" value="HTH_GNTR"/>
    <property type="match status" value="1"/>
</dbReference>
<gene>
    <name evidence="5" type="ORF">CAL29_24575</name>
</gene>
<dbReference type="InterPro" id="IPR036388">
    <property type="entry name" value="WH-like_DNA-bd_sf"/>
</dbReference>
<dbReference type="Gene3D" id="1.20.120.530">
    <property type="entry name" value="GntR ligand-binding domain-like"/>
    <property type="match status" value="1"/>
</dbReference>
<dbReference type="InterPro" id="IPR000524">
    <property type="entry name" value="Tscrpt_reg_HTH_GntR"/>
</dbReference>
<dbReference type="InterPro" id="IPR008920">
    <property type="entry name" value="TF_FadR/GntR_C"/>
</dbReference>
<dbReference type="SUPFAM" id="SSF48008">
    <property type="entry name" value="GntR ligand-binding domain-like"/>
    <property type="match status" value="1"/>
</dbReference>
<protein>
    <submittedName>
        <fullName evidence="5">GntR family transcriptional regulator</fullName>
    </submittedName>
</protein>
<dbReference type="Gene3D" id="1.10.10.10">
    <property type="entry name" value="Winged helix-like DNA-binding domain superfamily/Winged helix DNA-binding domain"/>
    <property type="match status" value="1"/>
</dbReference>
<dbReference type="GO" id="GO:0003700">
    <property type="term" value="F:DNA-binding transcription factor activity"/>
    <property type="evidence" value="ECO:0007669"/>
    <property type="project" value="InterPro"/>
</dbReference>
<reference evidence="6" key="1">
    <citation type="submission" date="2017-05" db="EMBL/GenBank/DDBJ databases">
        <title>Complete and WGS of Bordetella genogroups.</title>
        <authorList>
            <person name="Spilker T."/>
            <person name="Lipuma J."/>
        </authorList>
    </citation>
    <scope>NUCLEOTIDE SEQUENCE [LARGE SCALE GENOMIC DNA]</scope>
    <source>
        <strain evidence="6">AU16122</strain>
    </source>
</reference>
<dbReference type="GO" id="GO:0003677">
    <property type="term" value="F:DNA binding"/>
    <property type="evidence" value="ECO:0007669"/>
    <property type="project" value="UniProtKB-KW"/>
</dbReference>
<keyword evidence="2" id="KW-0238">DNA-binding</keyword>
<dbReference type="RefSeq" id="WP_094855526.1">
    <property type="nucleotide sequence ID" value="NZ_NEVM01000005.1"/>
</dbReference>
<dbReference type="EMBL" id="NEVM01000005">
    <property type="protein sequence ID" value="OZI31112.1"/>
    <property type="molecule type" value="Genomic_DNA"/>
</dbReference>
<evidence type="ECO:0000256" key="2">
    <source>
        <dbReference type="ARBA" id="ARBA00023125"/>
    </source>
</evidence>
<keyword evidence="3" id="KW-0804">Transcription</keyword>
<proteinExistence type="predicted"/>
<evidence type="ECO:0000259" key="4">
    <source>
        <dbReference type="PROSITE" id="PS50949"/>
    </source>
</evidence>
<sequence length="229" mass="25688">MADLPDSPPSAAHTIASQMEEDIVFGRLHPRERLVEDELMARWDAKRHVVREALATLEHIGLVERRRNVGACVRSFSTREVLELYGLRSLLEVEAVRQIAFPVEEAALAAVEAIQHDHDAAVASGDALQVFRINMAFHRALFSLSGNQTLVRAIEEYARQTYAIRFRGLISHEHRALAQTEHRQMIEALRAGNSARLQELCAVHLLPSRDAYLQAQQVKDAAFDAARLA</sequence>
<evidence type="ECO:0000313" key="5">
    <source>
        <dbReference type="EMBL" id="OZI31112.1"/>
    </source>
</evidence>
<dbReference type="Pfam" id="PF07729">
    <property type="entry name" value="FCD"/>
    <property type="match status" value="1"/>
</dbReference>
<dbReference type="SMART" id="SM00345">
    <property type="entry name" value="HTH_GNTR"/>
    <property type="match status" value="1"/>
</dbReference>
<dbReference type="Pfam" id="PF00392">
    <property type="entry name" value="GntR"/>
    <property type="match status" value="1"/>
</dbReference>
<dbReference type="InterPro" id="IPR036390">
    <property type="entry name" value="WH_DNA-bd_sf"/>
</dbReference>
<dbReference type="Proteomes" id="UP000216020">
    <property type="component" value="Unassembled WGS sequence"/>
</dbReference>
<keyword evidence="1" id="KW-0805">Transcription regulation</keyword>
<dbReference type="AlphaFoldDB" id="A0A261S2F8"/>
<organism evidence="5 6">
    <name type="scientific">Bordetella genomosp. 10</name>
    <dbReference type="NCBI Taxonomy" id="1416804"/>
    <lineage>
        <taxon>Bacteria</taxon>
        <taxon>Pseudomonadati</taxon>
        <taxon>Pseudomonadota</taxon>
        <taxon>Betaproteobacteria</taxon>
        <taxon>Burkholderiales</taxon>
        <taxon>Alcaligenaceae</taxon>
        <taxon>Bordetella</taxon>
    </lineage>
</organism>
<dbReference type="OrthoDB" id="8903404at2"/>
<feature type="domain" description="HTH gntR-type" evidence="4">
    <location>
        <begin position="9"/>
        <end position="76"/>
    </location>
</feature>
<name>A0A261S2F8_9BORD</name>
<keyword evidence="6" id="KW-1185">Reference proteome</keyword>
<comment type="caution">
    <text evidence="5">The sequence shown here is derived from an EMBL/GenBank/DDBJ whole genome shotgun (WGS) entry which is preliminary data.</text>
</comment>
<dbReference type="SUPFAM" id="SSF46785">
    <property type="entry name" value="Winged helix' DNA-binding domain"/>
    <property type="match status" value="1"/>
</dbReference>
<dbReference type="SMART" id="SM00895">
    <property type="entry name" value="FCD"/>
    <property type="match status" value="1"/>
</dbReference>
<dbReference type="PANTHER" id="PTHR43537">
    <property type="entry name" value="TRANSCRIPTIONAL REGULATOR, GNTR FAMILY"/>
    <property type="match status" value="1"/>
</dbReference>